<dbReference type="NCBIfam" id="NF045579">
    <property type="entry name" value="rhamnoside_JR"/>
    <property type="match status" value="1"/>
</dbReference>
<feature type="signal peptide" evidence="3">
    <location>
        <begin position="1"/>
        <end position="23"/>
    </location>
</feature>
<evidence type="ECO:0000313" key="4">
    <source>
        <dbReference type="EMBL" id="TWT33946.1"/>
    </source>
</evidence>
<evidence type="ECO:0000256" key="2">
    <source>
        <dbReference type="ARBA" id="ARBA00022801"/>
    </source>
</evidence>
<dbReference type="Pfam" id="PF17132">
    <property type="entry name" value="Glyco_hydro_106"/>
    <property type="match status" value="1"/>
</dbReference>
<dbReference type="Gene3D" id="2.60.120.260">
    <property type="entry name" value="Galactose-binding domain-like"/>
    <property type="match status" value="2"/>
</dbReference>
<reference evidence="4 5" key="1">
    <citation type="submission" date="2019-02" db="EMBL/GenBank/DDBJ databases">
        <title>Deep-cultivation of Planctomycetes and their phenomic and genomic characterization uncovers novel biology.</title>
        <authorList>
            <person name="Wiegand S."/>
            <person name="Jogler M."/>
            <person name="Boedeker C."/>
            <person name="Pinto D."/>
            <person name="Vollmers J."/>
            <person name="Rivas-Marin E."/>
            <person name="Kohn T."/>
            <person name="Peeters S.H."/>
            <person name="Heuer A."/>
            <person name="Rast P."/>
            <person name="Oberbeckmann S."/>
            <person name="Bunk B."/>
            <person name="Jeske O."/>
            <person name="Meyerdierks A."/>
            <person name="Storesund J.E."/>
            <person name="Kallscheuer N."/>
            <person name="Luecker S."/>
            <person name="Lage O.M."/>
            <person name="Pohl T."/>
            <person name="Merkel B.J."/>
            <person name="Hornburger P."/>
            <person name="Mueller R.-W."/>
            <person name="Bruemmer F."/>
            <person name="Labrenz M."/>
            <person name="Spormann A.M."/>
            <person name="Op Den Camp H."/>
            <person name="Overmann J."/>
            <person name="Amann R."/>
            <person name="Jetten M.S.M."/>
            <person name="Mascher T."/>
            <person name="Medema M.H."/>
            <person name="Devos D.P."/>
            <person name="Kaster A.-K."/>
            <person name="Ovreas L."/>
            <person name="Rohde M."/>
            <person name="Galperin M.Y."/>
            <person name="Jogler C."/>
        </authorList>
    </citation>
    <scope>NUCLEOTIDE SEQUENCE [LARGE SCALE GENOMIC DNA]</scope>
    <source>
        <strain evidence="4 5">KOR34</strain>
    </source>
</reference>
<accession>A0A5C5V5Y7</accession>
<proteinExistence type="predicted"/>
<dbReference type="EMBL" id="SIHJ01000002">
    <property type="protein sequence ID" value="TWT33946.1"/>
    <property type="molecule type" value="Genomic_DNA"/>
</dbReference>
<evidence type="ECO:0000256" key="3">
    <source>
        <dbReference type="SAM" id="SignalP"/>
    </source>
</evidence>
<gene>
    <name evidence="4" type="ORF">KOR34_37820</name>
</gene>
<evidence type="ECO:0000313" key="5">
    <source>
        <dbReference type="Proteomes" id="UP000316714"/>
    </source>
</evidence>
<name>A0A5C5V5Y7_9BACT</name>
<evidence type="ECO:0000256" key="1">
    <source>
        <dbReference type="ARBA" id="ARBA00022729"/>
    </source>
</evidence>
<dbReference type="RefSeq" id="WP_146566979.1">
    <property type="nucleotide sequence ID" value="NZ_SIHJ01000002.1"/>
</dbReference>
<feature type="chain" id="PRO_5022990679" description="Glycosyl hydrolases family 2, sugar binding domain" evidence="3">
    <location>
        <begin position="24"/>
        <end position="1114"/>
    </location>
</feature>
<dbReference type="GO" id="GO:0016787">
    <property type="term" value="F:hydrolase activity"/>
    <property type="evidence" value="ECO:0007669"/>
    <property type="project" value="UniProtKB-KW"/>
</dbReference>
<dbReference type="AlphaFoldDB" id="A0A5C5V5Y7"/>
<dbReference type="SUPFAM" id="SSF49785">
    <property type="entry name" value="Galactose-binding domain-like"/>
    <property type="match status" value="2"/>
</dbReference>
<dbReference type="Proteomes" id="UP000316714">
    <property type="component" value="Unassembled WGS sequence"/>
</dbReference>
<dbReference type="InterPro" id="IPR008979">
    <property type="entry name" value="Galactose-bd-like_sf"/>
</dbReference>
<keyword evidence="5" id="KW-1185">Reference proteome</keyword>
<organism evidence="4 5">
    <name type="scientific">Posidoniimonas corsicana</name>
    <dbReference type="NCBI Taxonomy" id="1938618"/>
    <lineage>
        <taxon>Bacteria</taxon>
        <taxon>Pseudomonadati</taxon>
        <taxon>Planctomycetota</taxon>
        <taxon>Planctomycetia</taxon>
        <taxon>Pirellulales</taxon>
        <taxon>Lacipirellulaceae</taxon>
        <taxon>Posidoniimonas</taxon>
    </lineage>
</organism>
<dbReference type="OrthoDB" id="9761519at2"/>
<dbReference type="PANTHER" id="PTHR43817:SF1">
    <property type="entry name" value="HYDROLASE, FAMILY 43, PUTATIVE (AFU_ORTHOLOGUE AFUA_3G01660)-RELATED"/>
    <property type="match status" value="1"/>
</dbReference>
<protein>
    <recommendedName>
        <fullName evidence="6">Glycosyl hydrolases family 2, sugar binding domain</fullName>
    </recommendedName>
</protein>
<sequence length="1114" mass="121459" precursor="true">MSNTRTPTALAVLLSAALLSPCAGDGLSQLRDDFRNPPEAAWPRTWWHWTKGAVRKEGITKDLEWMKGAGIAGFQLADVNAGGGQNVEPTVDYGSAEWLDAVGHAADEAERLGLEMAVFSSPGWSMTGGPWVRPEQAMKKLVWSVAQVTADSPAPIALPQPPRSEGEFLDLGAGRGGQTGFYRDARVLAYRTPDAELGPLTPAAVETNNGPIDGQRLFDGSYSASTDVRAPADGGAAWIEQSFDKPVTVRSITLAGRGGIPCGRVTASDDGRRYRALVTLPGTQLYRQARVRTFAIPATTAKYFRIELTGAPIRPAETMSEAPPQPAESYSLVEWRLNPGARVHRWEEKAGFRHLFEYETVADQAEAAAAAIPRDGVLDLTDRLGTNGALDWTPPAGEWTVLRLGYSLTGARNRPATPAGSGYEVDKLSRKHTNDYYDQYAKLLRQAVGGNYGRGLGYWLVDSWEAGTQNWTEEMVAEFSRRRGYDPTPYLPVLTGRVVGDAQTSNRFLWDFRRTLADMYADNHYGVLHDRLAADGLGLYSEASGVSLEIPEDTLLNKSRVDIPMGEFWVRDLHPRLMYLQDVRGAASAAHAYGKPIVAAEAFTGGGYESPFSLKRVSDYWLAQGINRLIYHTSAHQPLDTPPGNTMVGTHLHRNITWAEHARPLNEYFARLCCLLQQGQPAVDIAYLLGEGAPSTPPIWGAGTQPAPPDGYKHDFLNADVLLNRLSVGEDGRLTLPDGMSYRVLVLPNEQRMRPELMEKLWKLVIAGAVIVGPRPISSPSLMGQPDTDNAVAQLGEELWGDLNGVTRTIRHVGEGMVVWGRPLADVLDRVGAKPDLEWAGPLGTEVAWTHRRTDDADLYYLSNLMPQTATLQLRLRADAQHAEVWRPDTGGATPCPASTTDGRTELQLRLQPNETVFVVLHDDTPTAEAARSIAATEEIEELTGPWTVSFPPNLGAPEEITIDTLAPLTDHQTPGVKYFSGTARFLVRFEAAPEWLDSGGELLLDLGDVRDIAQASLNGRPLGLCWKSPYRFDLRSALRSGENELEVSVTNQWTNRIAGDLAGPPDQQVLPGSRGGLRFRPPRLAESGLLGPVRILAAPAATPPPSPQGTSHD</sequence>
<evidence type="ECO:0008006" key="6">
    <source>
        <dbReference type="Google" id="ProtNLM"/>
    </source>
</evidence>
<keyword evidence="2" id="KW-0378">Hydrolase</keyword>
<comment type="caution">
    <text evidence="4">The sequence shown here is derived from an EMBL/GenBank/DDBJ whole genome shotgun (WGS) entry which is preliminary data.</text>
</comment>
<keyword evidence="1 3" id="KW-0732">Signal</keyword>
<dbReference type="PANTHER" id="PTHR43817">
    <property type="entry name" value="GLYCOSYL HYDROLASE"/>
    <property type="match status" value="1"/>
</dbReference>